<dbReference type="NCBIfam" id="TIGR00693">
    <property type="entry name" value="thiE"/>
    <property type="match status" value="1"/>
</dbReference>
<gene>
    <name evidence="9" type="primary">thiE</name>
    <name evidence="13" type="ORF">BECKTC1821D_GA0114238_100369</name>
    <name evidence="14" type="ORF">BECKTC1821E_GA0114239_100338</name>
</gene>
<keyword evidence="3 9" id="KW-0479">Metal-binding</keyword>
<protein>
    <recommendedName>
        <fullName evidence="9">Thiamine-phosphate synthase</fullName>
        <shortName evidence="9">TP synthase</shortName>
        <shortName evidence="9">TPS</shortName>
        <ecNumber evidence="9">2.5.1.3</ecNumber>
    </recommendedName>
    <alternativeName>
        <fullName evidence="9">Thiamine-phosphate pyrophosphorylase</fullName>
        <shortName evidence="9">TMP pyrophosphorylase</shortName>
        <shortName evidence="9">TMP-PPase</shortName>
    </alternativeName>
</protein>
<evidence type="ECO:0000313" key="13">
    <source>
        <dbReference type="EMBL" id="VFK38111.1"/>
    </source>
</evidence>
<evidence type="ECO:0000256" key="11">
    <source>
        <dbReference type="RuleBase" id="RU004253"/>
    </source>
</evidence>
<organism evidence="14">
    <name type="scientific">Candidatus Kentrum sp. TC</name>
    <dbReference type="NCBI Taxonomy" id="2126339"/>
    <lineage>
        <taxon>Bacteria</taxon>
        <taxon>Pseudomonadati</taxon>
        <taxon>Pseudomonadota</taxon>
        <taxon>Gammaproteobacteria</taxon>
        <taxon>Candidatus Kentrum</taxon>
    </lineage>
</organism>
<dbReference type="GO" id="GO:0005737">
    <property type="term" value="C:cytoplasm"/>
    <property type="evidence" value="ECO:0007669"/>
    <property type="project" value="TreeGrafter"/>
</dbReference>
<evidence type="ECO:0000256" key="9">
    <source>
        <dbReference type="HAMAP-Rule" id="MF_00097"/>
    </source>
</evidence>
<evidence type="ECO:0000256" key="5">
    <source>
        <dbReference type="ARBA" id="ARBA00022977"/>
    </source>
</evidence>
<comment type="catalytic activity">
    <reaction evidence="7 9 10">
        <text>2-(2-carboxy-4-methylthiazol-5-yl)ethyl phosphate + 4-amino-2-methyl-5-(diphosphooxymethyl)pyrimidine + 2 H(+) = thiamine phosphate + CO2 + diphosphate</text>
        <dbReference type="Rhea" id="RHEA:47848"/>
        <dbReference type="ChEBI" id="CHEBI:15378"/>
        <dbReference type="ChEBI" id="CHEBI:16526"/>
        <dbReference type="ChEBI" id="CHEBI:33019"/>
        <dbReference type="ChEBI" id="CHEBI:37575"/>
        <dbReference type="ChEBI" id="CHEBI:57841"/>
        <dbReference type="ChEBI" id="CHEBI:62890"/>
        <dbReference type="EC" id="2.5.1.3"/>
    </reaction>
</comment>
<feature type="binding site" evidence="9">
    <location>
        <position position="167"/>
    </location>
    <ligand>
        <name>2-[(2R,5Z)-2-carboxy-4-methylthiazol-5(2H)-ylidene]ethyl phosphate</name>
        <dbReference type="ChEBI" id="CHEBI:62899"/>
    </ligand>
</feature>
<feature type="binding site" evidence="9">
    <location>
        <position position="140"/>
    </location>
    <ligand>
        <name>4-amino-2-methyl-5-(diphosphooxymethyl)pyrimidine</name>
        <dbReference type="ChEBI" id="CHEBI:57841"/>
    </ligand>
</feature>
<dbReference type="GO" id="GO:0004789">
    <property type="term" value="F:thiamine-phosphate diphosphorylase activity"/>
    <property type="evidence" value="ECO:0007669"/>
    <property type="project" value="UniProtKB-UniRule"/>
</dbReference>
<comment type="similarity">
    <text evidence="9 10">Belongs to the thiamine-phosphate synthase family.</text>
</comment>
<evidence type="ECO:0000256" key="3">
    <source>
        <dbReference type="ARBA" id="ARBA00022723"/>
    </source>
</evidence>
<dbReference type="EMBL" id="CAADFT010000003">
    <property type="protein sequence ID" value="VFK38941.1"/>
    <property type="molecule type" value="Genomic_DNA"/>
</dbReference>
<dbReference type="EC" id="2.5.1.3" evidence="9"/>
<keyword evidence="4 9" id="KW-0460">Magnesium</keyword>
<feature type="binding site" evidence="9">
    <location>
        <begin position="137"/>
        <end position="139"/>
    </location>
    <ligand>
        <name>2-[(2R,5Z)-2-carboxy-4-methylthiazol-5(2H)-ylidene]ethyl phosphate</name>
        <dbReference type="ChEBI" id="CHEBI:62899"/>
    </ligand>
</feature>
<dbReference type="EMBL" id="CAADFS010000003">
    <property type="protein sequence ID" value="VFK38111.1"/>
    <property type="molecule type" value="Genomic_DNA"/>
</dbReference>
<comment type="pathway">
    <text evidence="1 9 11">Cofactor biosynthesis; thiamine diphosphate biosynthesis; thiamine phosphate from 4-amino-2-methyl-5-diphosphomethylpyrimidine and 4-methyl-5-(2-phosphoethyl)-thiazole: step 1/1.</text>
</comment>
<evidence type="ECO:0000256" key="2">
    <source>
        <dbReference type="ARBA" id="ARBA00022679"/>
    </source>
</evidence>
<evidence type="ECO:0000313" key="14">
    <source>
        <dbReference type="EMBL" id="VFK38941.1"/>
    </source>
</evidence>
<dbReference type="CDD" id="cd00564">
    <property type="entry name" value="TMP_TenI"/>
    <property type="match status" value="1"/>
</dbReference>
<evidence type="ECO:0000256" key="1">
    <source>
        <dbReference type="ARBA" id="ARBA00005165"/>
    </source>
</evidence>
<name>A0A450YBL4_9GAMM</name>
<evidence type="ECO:0000256" key="10">
    <source>
        <dbReference type="RuleBase" id="RU003826"/>
    </source>
</evidence>
<proteinExistence type="inferred from homology"/>
<keyword evidence="2 9" id="KW-0808">Transferase</keyword>
<evidence type="ECO:0000256" key="6">
    <source>
        <dbReference type="ARBA" id="ARBA00047334"/>
    </source>
</evidence>
<comment type="cofactor">
    <cofactor evidence="9">
        <name>Mg(2+)</name>
        <dbReference type="ChEBI" id="CHEBI:18420"/>
    </cofactor>
    <text evidence="9">Binds 1 Mg(2+) ion per subunit.</text>
</comment>
<dbReference type="UniPathway" id="UPA00060">
    <property type="reaction ID" value="UER00141"/>
</dbReference>
<reference evidence="14" key="1">
    <citation type="submission" date="2019-02" db="EMBL/GenBank/DDBJ databases">
        <authorList>
            <person name="Gruber-Vodicka R. H."/>
            <person name="Seah K. B. B."/>
        </authorList>
    </citation>
    <scope>NUCLEOTIDE SEQUENCE</scope>
    <source>
        <strain evidence="13">BECK_BZ123</strain>
        <strain evidence="14">BECK_BZ125</strain>
    </source>
</reference>
<dbReference type="HAMAP" id="MF_00097">
    <property type="entry name" value="TMP_synthase"/>
    <property type="match status" value="1"/>
</dbReference>
<feature type="binding site" evidence="9">
    <location>
        <begin position="39"/>
        <end position="43"/>
    </location>
    <ligand>
        <name>4-amino-2-methyl-5-(diphosphooxymethyl)pyrimidine</name>
        <dbReference type="ChEBI" id="CHEBI:57841"/>
    </ligand>
</feature>
<feature type="binding site" evidence="9">
    <location>
        <position position="72"/>
    </location>
    <ligand>
        <name>Mg(2+)</name>
        <dbReference type="ChEBI" id="CHEBI:18420"/>
    </ligand>
</feature>
<evidence type="ECO:0000259" key="12">
    <source>
        <dbReference type="Pfam" id="PF02581"/>
    </source>
</evidence>
<dbReference type="SUPFAM" id="SSF51391">
    <property type="entry name" value="Thiamin phosphate synthase"/>
    <property type="match status" value="1"/>
</dbReference>
<sequence length="224" mass="24251">MTPLPNRGLYAVTDNSLSIRGSLISAVRDAILGGAAIIQYRDKGTDSERREEEARTLLALCHSHEVSLIINDNVDLAKAIGADGVHIGKDDPPSTLARNRLGDGAIIGVSCYNSLENAERAQRDGADYVAFGRFFPSHTKPHAVPVTTSQLREFRRHIHLPIAAIGGITPENGASVITSGADFLAVSHGVFGQPDAEIAARKYAELFRHRKNPLENRCIHVSEK</sequence>
<dbReference type="GO" id="GO:0000287">
    <property type="term" value="F:magnesium ion binding"/>
    <property type="evidence" value="ECO:0007669"/>
    <property type="project" value="UniProtKB-UniRule"/>
</dbReference>
<feature type="domain" description="Thiamine phosphate synthase/TenI" evidence="12">
    <location>
        <begin position="9"/>
        <end position="189"/>
    </location>
</feature>
<dbReference type="GO" id="GO:0009228">
    <property type="term" value="P:thiamine biosynthetic process"/>
    <property type="evidence" value="ECO:0007669"/>
    <property type="project" value="UniProtKB-KW"/>
</dbReference>
<feature type="binding site" evidence="9">
    <location>
        <position position="91"/>
    </location>
    <ligand>
        <name>Mg(2+)</name>
        <dbReference type="ChEBI" id="CHEBI:18420"/>
    </ligand>
</feature>
<dbReference type="InterPro" id="IPR022998">
    <property type="entry name" value="ThiamineP_synth_TenI"/>
</dbReference>
<dbReference type="PANTHER" id="PTHR20857:SF15">
    <property type="entry name" value="THIAMINE-PHOSPHATE SYNTHASE"/>
    <property type="match status" value="1"/>
</dbReference>
<evidence type="ECO:0000256" key="8">
    <source>
        <dbReference type="ARBA" id="ARBA00047883"/>
    </source>
</evidence>
<dbReference type="InterPro" id="IPR013785">
    <property type="entry name" value="Aldolase_TIM"/>
</dbReference>
<comment type="catalytic activity">
    <reaction evidence="6 9 10">
        <text>4-methyl-5-(2-phosphooxyethyl)-thiazole + 4-amino-2-methyl-5-(diphosphooxymethyl)pyrimidine + H(+) = thiamine phosphate + diphosphate</text>
        <dbReference type="Rhea" id="RHEA:22328"/>
        <dbReference type="ChEBI" id="CHEBI:15378"/>
        <dbReference type="ChEBI" id="CHEBI:33019"/>
        <dbReference type="ChEBI" id="CHEBI:37575"/>
        <dbReference type="ChEBI" id="CHEBI:57841"/>
        <dbReference type="ChEBI" id="CHEBI:58296"/>
        <dbReference type="EC" id="2.5.1.3"/>
    </reaction>
</comment>
<dbReference type="Gene3D" id="3.20.20.70">
    <property type="entry name" value="Aldolase class I"/>
    <property type="match status" value="1"/>
</dbReference>
<accession>A0A450YBL4</accession>
<dbReference type="Pfam" id="PF02581">
    <property type="entry name" value="TMP-TENI"/>
    <property type="match status" value="1"/>
</dbReference>
<evidence type="ECO:0000256" key="4">
    <source>
        <dbReference type="ARBA" id="ARBA00022842"/>
    </source>
</evidence>
<comment type="caution">
    <text evidence="9">Lacks conserved residue(s) required for the propagation of feature annotation.</text>
</comment>
<comment type="catalytic activity">
    <reaction evidence="8 9 10">
        <text>2-[(2R,5Z)-2-carboxy-4-methylthiazol-5(2H)-ylidene]ethyl phosphate + 4-amino-2-methyl-5-(diphosphooxymethyl)pyrimidine + 2 H(+) = thiamine phosphate + CO2 + diphosphate</text>
        <dbReference type="Rhea" id="RHEA:47844"/>
        <dbReference type="ChEBI" id="CHEBI:15378"/>
        <dbReference type="ChEBI" id="CHEBI:16526"/>
        <dbReference type="ChEBI" id="CHEBI:33019"/>
        <dbReference type="ChEBI" id="CHEBI:37575"/>
        <dbReference type="ChEBI" id="CHEBI:57841"/>
        <dbReference type="ChEBI" id="CHEBI:62899"/>
        <dbReference type="EC" id="2.5.1.3"/>
    </reaction>
</comment>
<dbReference type="InterPro" id="IPR034291">
    <property type="entry name" value="TMP_synthase"/>
</dbReference>
<keyword evidence="5 9" id="KW-0784">Thiamine biosynthesis</keyword>
<feature type="binding site" evidence="9">
    <location>
        <position position="110"/>
    </location>
    <ligand>
        <name>4-amino-2-methyl-5-(diphosphooxymethyl)pyrimidine</name>
        <dbReference type="ChEBI" id="CHEBI:57841"/>
    </ligand>
</feature>
<evidence type="ECO:0000256" key="7">
    <source>
        <dbReference type="ARBA" id="ARBA00047851"/>
    </source>
</evidence>
<comment type="function">
    <text evidence="9">Condenses 4-methyl-5-(beta-hydroxyethyl)thiazole monophosphate (THZ-P) and 2-methyl-4-amino-5-hydroxymethyl pyrimidine pyrophosphate (HMP-PP) to form thiamine monophosphate (TMP).</text>
</comment>
<dbReference type="InterPro" id="IPR036206">
    <property type="entry name" value="ThiamineP_synth_sf"/>
</dbReference>
<dbReference type="GO" id="GO:0009229">
    <property type="term" value="P:thiamine diphosphate biosynthetic process"/>
    <property type="evidence" value="ECO:0007669"/>
    <property type="project" value="UniProtKB-UniRule"/>
</dbReference>
<dbReference type="PANTHER" id="PTHR20857">
    <property type="entry name" value="THIAMINE-PHOSPHATE PYROPHOSPHORYLASE"/>
    <property type="match status" value="1"/>
</dbReference>
<feature type="binding site" evidence="9">
    <location>
        <position position="71"/>
    </location>
    <ligand>
        <name>4-amino-2-methyl-5-(diphosphooxymethyl)pyrimidine</name>
        <dbReference type="ChEBI" id="CHEBI:57841"/>
    </ligand>
</feature>
<dbReference type="AlphaFoldDB" id="A0A450YBL4"/>